<accession>A0A0S4QMP3</accession>
<dbReference type="AlphaFoldDB" id="A0A0S4QMP3"/>
<evidence type="ECO:0000259" key="3">
    <source>
        <dbReference type="Pfam" id="PF13458"/>
    </source>
</evidence>
<evidence type="ECO:0000256" key="1">
    <source>
        <dbReference type="ARBA" id="ARBA00010062"/>
    </source>
</evidence>
<proteinExistence type="inferred from homology"/>
<evidence type="ECO:0000256" key="2">
    <source>
        <dbReference type="ARBA" id="ARBA00022729"/>
    </source>
</evidence>
<dbReference type="InterPro" id="IPR028081">
    <property type="entry name" value="Leu-bd"/>
</dbReference>
<dbReference type="InterPro" id="IPR051010">
    <property type="entry name" value="BCAA_transport"/>
</dbReference>
<dbReference type="InterPro" id="IPR028082">
    <property type="entry name" value="Peripla_BP_I"/>
</dbReference>
<comment type="similarity">
    <text evidence="1">Belongs to the leucine-binding protein family.</text>
</comment>
<dbReference type="Proteomes" id="UP000198802">
    <property type="component" value="Unassembled WGS sequence"/>
</dbReference>
<gene>
    <name evidence="4" type="ORF">Ga0074812_109159</name>
</gene>
<sequence>MQHTVAPGGRPTQRGARRRLVRAGLAAPLAALLFVAACGSDEETTPSPADASAAAGALGPVDKAAGEPVKIGIVSDGKSAGIDNSVQFAVADATAKYLNEHRGGIGGRPVEVVTCETQADPAKGTDCGNQLVEKNVVAVAVGESAVAEAVWKPLSDADIPTMFFGAGSPSILSDPTSFTVGDPNFAVLNLPISLAKDEGIKKVTTVVIDVPAALHSAEEVAPGLMKKAGLEYQLIRIAPGTADMTPQMQSVVSNESGLVFIIGNDSFCISAINGLRSVGYDGKVSAISQCITDATRKAVPGDALEGMTIGASVPVGGDDPSSLLYNSVVDTYGKDIEPDSSAGRGMFVTFAGLAASLEDITGEITPATVTAAIKAMPEKELPGAGGLKFQCGGKAYPETPAACVKGGLTTELDGKGEPTAYTVRGNS</sequence>
<dbReference type="Pfam" id="PF13458">
    <property type="entry name" value="Peripla_BP_6"/>
    <property type="match status" value="1"/>
</dbReference>
<dbReference type="Gene3D" id="3.40.50.2300">
    <property type="match status" value="2"/>
</dbReference>
<keyword evidence="5" id="KW-1185">Reference proteome</keyword>
<name>A0A0S4QMP3_9ACTN</name>
<organism evidence="4 5">
    <name type="scientific">Parafrankia irregularis</name>
    <dbReference type="NCBI Taxonomy" id="795642"/>
    <lineage>
        <taxon>Bacteria</taxon>
        <taxon>Bacillati</taxon>
        <taxon>Actinomycetota</taxon>
        <taxon>Actinomycetes</taxon>
        <taxon>Frankiales</taxon>
        <taxon>Frankiaceae</taxon>
        <taxon>Parafrankia</taxon>
    </lineage>
</organism>
<keyword evidence="2" id="KW-0732">Signal</keyword>
<dbReference type="PANTHER" id="PTHR30483:SF38">
    <property type="entry name" value="BLR7848 PROTEIN"/>
    <property type="match status" value="1"/>
</dbReference>
<feature type="domain" description="Leucine-binding protein" evidence="3">
    <location>
        <begin position="68"/>
        <end position="385"/>
    </location>
</feature>
<evidence type="ECO:0000313" key="4">
    <source>
        <dbReference type="EMBL" id="CUU56939.1"/>
    </source>
</evidence>
<protein>
    <submittedName>
        <fullName evidence="4">Branched-chain amino acid transport system substrate-binding protein</fullName>
    </submittedName>
</protein>
<dbReference type="SUPFAM" id="SSF53822">
    <property type="entry name" value="Periplasmic binding protein-like I"/>
    <property type="match status" value="1"/>
</dbReference>
<evidence type="ECO:0000313" key="5">
    <source>
        <dbReference type="Proteomes" id="UP000198802"/>
    </source>
</evidence>
<dbReference type="EMBL" id="FAOZ01000009">
    <property type="protein sequence ID" value="CUU56939.1"/>
    <property type="molecule type" value="Genomic_DNA"/>
</dbReference>
<dbReference type="PANTHER" id="PTHR30483">
    <property type="entry name" value="LEUCINE-SPECIFIC-BINDING PROTEIN"/>
    <property type="match status" value="1"/>
</dbReference>
<dbReference type="RefSeq" id="WP_091277822.1">
    <property type="nucleotide sequence ID" value="NZ_FAOZ01000009.1"/>
</dbReference>
<reference evidence="5" key="1">
    <citation type="submission" date="2015-11" db="EMBL/GenBank/DDBJ databases">
        <authorList>
            <person name="Varghese N."/>
        </authorList>
    </citation>
    <scope>NUCLEOTIDE SEQUENCE [LARGE SCALE GENOMIC DNA]</scope>
    <source>
        <strain evidence="5">DSM 45899</strain>
    </source>
</reference>